<evidence type="ECO:0000256" key="1">
    <source>
        <dbReference type="SAM" id="MobiDB-lite"/>
    </source>
</evidence>
<comment type="caution">
    <text evidence="2">The sequence shown here is derived from an EMBL/GenBank/DDBJ whole genome shotgun (WGS) entry which is preliminary data.</text>
</comment>
<proteinExistence type="predicted"/>
<evidence type="ECO:0000313" key="3">
    <source>
        <dbReference type="Proteomes" id="UP001283361"/>
    </source>
</evidence>
<accession>A0AAE1D8V4</accession>
<dbReference type="Proteomes" id="UP001283361">
    <property type="component" value="Unassembled WGS sequence"/>
</dbReference>
<dbReference type="EMBL" id="JAWDGP010004964">
    <property type="protein sequence ID" value="KAK3760708.1"/>
    <property type="molecule type" value="Genomic_DNA"/>
</dbReference>
<organism evidence="2 3">
    <name type="scientific">Elysia crispata</name>
    <name type="common">lettuce slug</name>
    <dbReference type="NCBI Taxonomy" id="231223"/>
    <lineage>
        <taxon>Eukaryota</taxon>
        <taxon>Metazoa</taxon>
        <taxon>Spiralia</taxon>
        <taxon>Lophotrochozoa</taxon>
        <taxon>Mollusca</taxon>
        <taxon>Gastropoda</taxon>
        <taxon>Heterobranchia</taxon>
        <taxon>Euthyneura</taxon>
        <taxon>Panpulmonata</taxon>
        <taxon>Sacoglossa</taxon>
        <taxon>Placobranchoidea</taxon>
        <taxon>Plakobranchidae</taxon>
        <taxon>Elysia</taxon>
    </lineage>
</organism>
<keyword evidence="3" id="KW-1185">Reference proteome</keyword>
<reference evidence="2" key="1">
    <citation type="journal article" date="2023" name="G3 (Bethesda)">
        <title>A reference genome for the long-term kleptoplast-retaining sea slug Elysia crispata morphotype clarki.</title>
        <authorList>
            <person name="Eastman K.E."/>
            <person name="Pendleton A.L."/>
            <person name="Shaikh M.A."/>
            <person name="Suttiyut T."/>
            <person name="Ogas R."/>
            <person name="Tomko P."/>
            <person name="Gavelis G."/>
            <person name="Widhalm J.R."/>
            <person name="Wisecaver J.H."/>
        </authorList>
    </citation>
    <scope>NUCLEOTIDE SEQUENCE</scope>
    <source>
        <strain evidence="2">ECLA1</strain>
    </source>
</reference>
<protein>
    <submittedName>
        <fullName evidence="2">Uncharacterized protein</fullName>
    </submittedName>
</protein>
<sequence length="153" mass="17692">MKKLSEKREYNRLAQQQCRANWSQQKQTEINAKKREEYLMKRSEKSITLDVSKEVNTNNSHATAAENRTENVGGKRSCNRTLKKDQFNILDEILSRHGHNYEENFCLSIRIKLGLQSVLWHSEQAGDVRPVVIRKCPTKCNEETQASSAKKGK</sequence>
<evidence type="ECO:0000313" key="2">
    <source>
        <dbReference type="EMBL" id="KAK3760708.1"/>
    </source>
</evidence>
<feature type="region of interest" description="Disordered" evidence="1">
    <location>
        <begin position="50"/>
        <end position="77"/>
    </location>
</feature>
<dbReference type="AlphaFoldDB" id="A0AAE1D8V4"/>
<gene>
    <name evidence="2" type="ORF">RRG08_010679</name>
</gene>
<name>A0AAE1D8V4_9GAST</name>